<evidence type="ECO:0000313" key="8">
    <source>
        <dbReference type="Proteomes" id="UP000444401"/>
    </source>
</evidence>
<evidence type="ECO:0000259" key="6">
    <source>
        <dbReference type="Pfam" id="PF01957"/>
    </source>
</evidence>
<feature type="transmembrane region" description="Helical" evidence="5">
    <location>
        <begin position="47"/>
        <end position="69"/>
    </location>
</feature>
<dbReference type="Proteomes" id="UP000444401">
    <property type="component" value="Unassembled WGS sequence"/>
</dbReference>
<keyword evidence="3 5" id="KW-1133">Transmembrane helix</keyword>
<evidence type="ECO:0000256" key="4">
    <source>
        <dbReference type="ARBA" id="ARBA00023136"/>
    </source>
</evidence>
<sequence length="167" mass="17467">MGGLDSLDPPWVWIAIGLALAALELLVPGVYLIWLAAAAIITGALTFVLDLGLAVQVSNFVFLALILAFSARRLLRDRPIVGADPLLNRRGGRLIGETALVTQAFEGGTGRIRHGDSEWLARGADIAAGQRVRIIGHEGSVLLVEPLTLLADEGTVPPVQSPPPGGG</sequence>
<protein>
    <submittedName>
        <fullName evidence="7">NfeD family protein</fullName>
    </submittedName>
</protein>
<dbReference type="InterPro" id="IPR052165">
    <property type="entry name" value="Membrane_assoc_protease"/>
</dbReference>
<organism evidence="7 8">
    <name type="scientific">Pelagerythrobacter marinus</name>
    <dbReference type="NCBI Taxonomy" id="538382"/>
    <lineage>
        <taxon>Bacteria</taxon>
        <taxon>Pseudomonadati</taxon>
        <taxon>Pseudomonadota</taxon>
        <taxon>Alphaproteobacteria</taxon>
        <taxon>Sphingomonadales</taxon>
        <taxon>Erythrobacteraceae</taxon>
        <taxon>Pelagerythrobacter</taxon>
    </lineage>
</organism>
<dbReference type="EMBL" id="WTYO01000015">
    <property type="protein sequence ID" value="MXO70008.1"/>
    <property type="molecule type" value="Genomic_DNA"/>
</dbReference>
<feature type="transmembrane region" description="Helical" evidence="5">
    <location>
        <begin position="12"/>
        <end position="41"/>
    </location>
</feature>
<dbReference type="RefSeq" id="WP_160734602.1">
    <property type="nucleotide sequence ID" value="NZ_WTYO01000015.1"/>
</dbReference>
<proteinExistence type="predicted"/>
<comment type="caution">
    <text evidence="7">The sequence shown here is derived from an EMBL/GenBank/DDBJ whole genome shotgun (WGS) entry which is preliminary data.</text>
</comment>
<feature type="domain" description="NfeD-like C-terminal" evidence="6">
    <location>
        <begin position="93"/>
        <end position="146"/>
    </location>
</feature>
<dbReference type="PANTHER" id="PTHR33507:SF3">
    <property type="entry name" value="INNER MEMBRANE PROTEIN YBBJ"/>
    <property type="match status" value="1"/>
</dbReference>
<dbReference type="Gene3D" id="2.40.50.140">
    <property type="entry name" value="Nucleic acid-binding proteins"/>
    <property type="match status" value="1"/>
</dbReference>
<dbReference type="InterPro" id="IPR002810">
    <property type="entry name" value="NfeD-like_C"/>
</dbReference>
<evidence type="ECO:0000256" key="5">
    <source>
        <dbReference type="SAM" id="Phobius"/>
    </source>
</evidence>
<accession>A0ABW9UZR1</accession>
<evidence type="ECO:0000256" key="1">
    <source>
        <dbReference type="ARBA" id="ARBA00004141"/>
    </source>
</evidence>
<dbReference type="PANTHER" id="PTHR33507">
    <property type="entry name" value="INNER MEMBRANE PROTEIN YBBJ"/>
    <property type="match status" value="1"/>
</dbReference>
<name>A0ABW9UZR1_9SPHN</name>
<keyword evidence="8" id="KW-1185">Reference proteome</keyword>
<comment type="subcellular location">
    <subcellularLocation>
        <location evidence="1">Membrane</location>
        <topology evidence="1">Multi-pass membrane protein</topology>
    </subcellularLocation>
</comment>
<keyword evidence="2 5" id="KW-0812">Transmembrane</keyword>
<dbReference type="Pfam" id="PF01957">
    <property type="entry name" value="NfeD"/>
    <property type="match status" value="1"/>
</dbReference>
<keyword evidence="4 5" id="KW-0472">Membrane</keyword>
<evidence type="ECO:0000256" key="3">
    <source>
        <dbReference type="ARBA" id="ARBA00022989"/>
    </source>
</evidence>
<gene>
    <name evidence="7" type="ORF">GRI72_14490</name>
</gene>
<evidence type="ECO:0000313" key="7">
    <source>
        <dbReference type="EMBL" id="MXO70008.1"/>
    </source>
</evidence>
<evidence type="ECO:0000256" key="2">
    <source>
        <dbReference type="ARBA" id="ARBA00022692"/>
    </source>
</evidence>
<reference evidence="7 8" key="1">
    <citation type="submission" date="2019-12" db="EMBL/GenBank/DDBJ databases">
        <title>Genomic-based taxomic classification of the family Erythrobacteraceae.</title>
        <authorList>
            <person name="Xu L."/>
        </authorList>
    </citation>
    <scope>NUCLEOTIDE SEQUENCE [LARGE SCALE GENOMIC DNA]</scope>
    <source>
        <strain evidence="7 8">H32</strain>
    </source>
</reference>
<dbReference type="InterPro" id="IPR012340">
    <property type="entry name" value="NA-bd_OB-fold"/>
</dbReference>